<dbReference type="EMBL" id="BAAAQG010000003">
    <property type="protein sequence ID" value="GAA1700404.1"/>
    <property type="molecule type" value="Genomic_DNA"/>
</dbReference>
<evidence type="ECO:0000313" key="10">
    <source>
        <dbReference type="Proteomes" id="UP001500383"/>
    </source>
</evidence>
<evidence type="ECO:0000313" key="9">
    <source>
        <dbReference type="EMBL" id="GAA1700404.1"/>
    </source>
</evidence>
<dbReference type="PANTHER" id="PTHR12001">
    <property type="entry name" value="GERANYLGERANYL PYROPHOSPHATE SYNTHASE"/>
    <property type="match status" value="1"/>
</dbReference>
<organism evidence="9 10">
    <name type="scientific">Dietzia cercidiphylli</name>
    <dbReference type="NCBI Taxonomy" id="498199"/>
    <lineage>
        <taxon>Bacteria</taxon>
        <taxon>Bacillati</taxon>
        <taxon>Actinomycetota</taxon>
        <taxon>Actinomycetes</taxon>
        <taxon>Mycobacteriales</taxon>
        <taxon>Dietziaceae</taxon>
        <taxon>Dietzia</taxon>
    </lineage>
</organism>
<dbReference type="Pfam" id="PF00348">
    <property type="entry name" value="polyprenyl_synt"/>
    <property type="match status" value="1"/>
</dbReference>
<dbReference type="SUPFAM" id="SSF48576">
    <property type="entry name" value="Terpenoid synthases"/>
    <property type="match status" value="1"/>
</dbReference>
<dbReference type="InterPro" id="IPR008949">
    <property type="entry name" value="Isoprenoid_synthase_dom_sf"/>
</dbReference>
<gene>
    <name evidence="9" type="ORF">GCM10009831_06190</name>
</gene>
<name>A0ABN2I8F5_9ACTN</name>
<comment type="similarity">
    <text evidence="3 7">Belongs to the FPP/GGPP synthase family.</text>
</comment>
<accession>A0ABN2I8F5</accession>
<comment type="cofactor">
    <cofactor evidence="1">
        <name>Mg(2+)</name>
        <dbReference type="ChEBI" id="CHEBI:18420"/>
    </cofactor>
</comment>
<evidence type="ECO:0000256" key="5">
    <source>
        <dbReference type="ARBA" id="ARBA00022723"/>
    </source>
</evidence>
<dbReference type="InterPro" id="IPR000092">
    <property type="entry name" value="Polyprenyl_synt"/>
</dbReference>
<sequence>MHFLAAIVWPCDTVDISGAGCGTPVCRISSKRFEVRGIHDRVGSEQQDMTLDSVSAAQRMTSRDLPDGLGPAVDDWAADLDRTTRSGKGMRSALFDAVYTHAGGRDEAVRAAACQALELLHEAFLVHDDVADGDDHRRGRPNLQGRTTTRGAEQGLSRETAAHVGMVGGLLGGDLLLVAAMGEFARLPVPAPVLHRAMAEVERAVVASIAGEYADVHGAAHGEPTTQEHALAIGAAKTAAYSVTLPMVLGVVLAGGPEEMIPPLRETGRHLGTAYQVVDDVLGVFGDPAVTGKSNEGDLVRRAPTVLLAFAATTDLWPRIDAALGGTDAGRPGPDPAAARALLAECGARDHALGIAEDLVTAARAALDSPAVPHELRSALDPHLATALERTR</sequence>
<keyword evidence="10" id="KW-1185">Reference proteome</keyword>
<evidence type="ECO:0000256" key="8">
    <source>
        <dbReference type="SAM" id="MobiDB-lite"/>
    </source>
</evidence>
<dbReference type="PANTHER" id="PTHR12001:SF85">
    <property type="entry name" value="SHORT CHAIN ISOPRENYL DIPHOSPHATE SYNTHASE"/>
    <property type="match status" value="1"/>
</dbReference>
<keyword evidence="4 7" id="KW-0808">Transferase</keyword>
<dbReference type="Proteomes" id="UP001500383">
    <property type="component" value="Unassembled WGS sequence"/>
</dbReference>
<evidence type="ECO:0000256" key="4">
    <source>
        <dbReference type="ARBA" id="ARBA00022679"/>
    </source>
</evidence>
<dbReference type="PROSITE" id="PS00444">
    <property type="entry name" value="POLYPRENYL_SYNTHASE_2"/>
    <property type="match status" value="1"/>
</dbReference>
<dbReference type="SFLD" id="SFLDS00005">
    <property type="entry name" value="Isoprenoid_Synthase_Type_I"/>
    <property type="match status" value="1"/>
</dbReference>
<dbReference type="InterPro" id="IPR033749">
    <property type="entry name" value="Polyprenyl_synt_CS"/>
</dbReference>
<evidence type="ECO:0000256" key="3">
    <source>
        <dbReference type="ARBA" id="ARBA00006706"/>
    </source>
</evidence>
<comment type="caution">
    <text evidence="9">The sequence shown here is derived from an EMBL/GenBank/DDBJ whole genome shotgun (WGS) entry which is preliminary data.</text>
</comment>
<keyword evidence="5" id="KW-0479">Metal-binding</keyword>
<feature type="region of interest" description="Disordered" evidence="8">
    <location>
        <begin position="132"/>
        <end position="154"/>
    </location>
</feature>
<evidence type="ECO:0000256" key="1">
    <source>
        <dbReference type="ARBA" id="ARBA00001946"/>
    </source>
</evidence>
<keyword evidence="6" id="KW-0460">Magnesium</keyword>
<dbReference type="Gene3D" id="1.10.600.10">
    <property type="entry name" value="Farnesyl Diphosphate Synthase"/>
    <property type="match status" value="1"/>
</dbReference>
<evidence type="ECO:0000256" key="2">
    <source>
        <dbReference type="ARBA" id="ARBA00005128"/>
    </source>
</evidence>
<comment type="pathway">
    <text evidence="2">Isoprenoid biosynthesis.</text>
</comment>
<proteinExistence type="inferred from homology"/>
<dbReference type="PROSITE" id="PS00723">
    <property type="entry name" value="POLYPRENYL_SYNTHASE_1"/>
    <property type="match status" value="1"/>
</dbReference>
<evidence type="ECO:0000256" key="7">
    <source>
        <dbReference type="RuleBase" id="RU004466"/>
    </source>
</evidence>
<protein>
    <submittedName>
        <fullName evidence="9">Polyprenyl synthetase family protein</fullName>
    </submittedName>
</protein>
<reference evidence="9 10" key="1">
    <citation type="journal article" date="2019" name="Int. J. Syst. Evol. Microbiol.">
        <title>The Global Catalogue of Microorganisms (GCM) 10K type strain sequencing project: providing services to taxonomists for standard genome sequencing and annotation.</title>
        <authorList>
            <consortium name="The Broad Institute Genomics Platform"/>
            <consortium name="The Broad Institute Genome Sequencing Center for Infectious Disease"/>
            <person name="Wu L."/>
            <person name="Ma J."/>
        </authorList>
    </citation>
    <scope>NUCLEOTIDE SEQUENCE [LARGE SCALE GENOMIC DNA]</scope>
    <source>
        <strain evidence="9 10">JCM 16002</strain>
    </source>
</reference>
<evidence type="ECO:0000256" key="6">
    <source>
        <dbReference type="ARBA" id="ARBA00022842"/>
    </source>
</evidence>